<feature type="transmembrane region" description="Helical" evidence="1">
    <location>
        <begin position="20"/>
        <end position="39"/>
    </location>
</feature>
<dbReference type="Proteomes" id="UP001249851">
    <property type="component" value="Unassembled WGS sequence"/>
</dbReference>
<organism evidence="2 3">
    <name type="scientific">Acropora cervicornis</name>
    <name type="common">Staghorn coral</name>
    <dbReference type="NCBI Taxonomy" id="6130"/>
    <lineage>
        <taxon>Eukaryota</taxon>
        <taxon>Metazoa</taxon>
        <taxon>Cnidaria</taxon>
        <taxon>Anthozoa</taxon>
        <taxon>Hexacorallia</taxon>
        <taxon>Scleractinia</taxon>
        <taxon>Astrocoeniina</taxon>
        <taxon>Acroporidae</taxon>
        <taxon>Acropora</taxon>
    </lineage>
</organism>
<feature type="transmembrane region" description="Helical" evidence="1">
    <location>
        <begin position="167"/>
        <end position="184"/>
    </location>
</feature>
<evidence type="ECO:0000256" key="1">
    <source>
        <dbReference type="SAM" id="Phobius"/>
    </source>
</evidence>
<gene>
    <name evidence="2" type="ORF">P5673_007715</name>
</gene>
<reference evidence="2" key="1">
    <citation type="journal article" date="2023" name="G3 (Bethesda)">
        <title>Whole genome assembly and annotation of the endangered Caribbean coral Acropora cervicornis.</title>
        <authorList>
            <person name="Selwyn J.D."/>
            <person name="Vollmer S.V."/>
        </authorList>
    </citation>
    <scope>NUCLEOTIDE SEQUENCE</scope>
    <source>
        <strain evidence="2">K2</strain>
    </source>
</reference>
<reference evidence="2" key="2">
    <citation type="journal article" date="2023" name="Science">
        <title>Genomic signatures of disease resistance in endangered staghorn corals.</title>
        <authorList>
            <person name="Vollmer S.V."/>
            <person name="Selwyn J.D."/>
            <person name="Despard B.A."/>
            <person name="Roesel C.L."/>
        </authorList>
    </citation>
    <scope>NUCLEOTIDE SEQUENCE</scope>
    <source>
        <strain evidence="2">K2</strain>
    </source>
</reference>
<dbReference type="EMBL" id="JARQWQ010000013">
    <property type="protein sequence ID" value="KAK2567836.1"/>
    <property type="molecule type" value="Genomic_DNA"/>
</dbReference>
<evidence type="ECO:0000313" key="3">
    <source>
        <dbReference type="Proteomes" id="UP001249851"/>
    </source>
</evidence>
<proteinExistence type="predicted"/>
<dbReference type="AlphaFoldDB" id="A0AAD9QUV7"/>
<accession>A0AAD9QUV7</accession>
<evidence type="ECO:0000313" key="2">
    <source>
        <dbReference type="EMBL" id="KAK2567836.1"/>
    </source>
</evidence>
<protein>
    <submittedName>
        <fullName evidence="2">Uncharacterized protein</fullName>
    </submittedName>
</protein>
<keyword evidence="1" id="KW-1133">Transmembrane helix</keyword>
<keyword evidence="3" id="KW-1185">Reference proteome</keyword>
<keyword evidence="1" id="KW-0472">Membrane</keyword>
<comment type="caution">
    <text evidence="2">The sequence shown here is derived from an EMBL/GenBank/DDBJ whole genome shotgun (WGS) entry which is preliminary data.</text>
</comment>
<keyword evidence="1" id="KW-0812">Transmembrane</keyword>
<sequence>MFPDVVLTMLPFEFTRDFRALMIFCFAFLVVSVSGASLCKCGPEDNKAAVPEFTVKVRSGEKEIDEKVTVNTEEETETFHITNDSDSGDVDIIYDFKREAQQGPMQVKDQRTTNYMLGSSVHDRSLLSDEMAAMCDKYPINSIEPEEEIVSVGAHEQANAKRRRKRHTYVIIRTIYCIHIFVMMY</sequence>
<name>A0AAD9QUV7_ACRCE</name>